<dbReference type="Pfam" id="PF00743">
    <property type="entry name" value="FMO-like"/>
    <property type="match status" value="1"/>
</dbReference>
<accession>D8QJE0</accession>
<evidence type="ECO:0000313" key="5">
    <source>
        <dbReference type="EMBL" id="EFI92073.1"/>
    </source>
</evidence>
<organism evidence="6">
    <name type="scientific">Schizophyllum commune (strain H4-8 / FGSC 9210)</name>
    <name type="common">Split gill fungus</name>
    <dbReference type="NCBI Taxonomy" id="578458"/>
    <lineage>
        <taxon>Eukaryota</taxon>
        <taxon>Fungi</taxon>
        <taxon>Dikarya</taxon>
        <taxon>Basidiomycota</taxon>
        <taxon>Agaricomycotina</taxon>
        <taxon>Agaricomycetes</taxon>
        <taxon>Agaricomycetidae</taxon>
        <taxon>Agaricales</taxon>
        <taxon>Schizophyllaceae</taxon>
        <taxon>Schizophyllum</taxon>
    </lineage>
</organism>
<evidence type="ECO:0000256" key="3">
    <source>
        <dbReference type="ARBA" id="ARBA00022827"/>
    </source>
</evidence>
<dbReference type="VEuPathDB" id="FungiDB:SCHCODRAFT_02591516"/>
<sequence>MPNPRPRRVLVIGGGVAGLVTLRNLIKLGEQKGHFDRIELVERRDDVGGVWYLDNPPPNSTTPRWPSPAYPGLIGNVLPEYLSYSDYPPFPTPPGHPEQPFPTLQETYEYLKGFANSLSPGRIRLNTEVVRVVEKEGPVQSKDGGNGWTVVLRDWNEGGKEKEEEWDAIVSAVGYYDTPVWPDVPGLDKVREAGLAEHAKTYRGPQGLEGKRILVIGNANSSNDIAAHAAPIAQTPVYRSIRRPALFNFPSLPDSRIKDVAPVREYELVEGDGGAKKVRTTLTDGTVIDDIDAVRLGTGYRPFPDFIHVRAHPAAIPSTIAAPASLMSPPPSPHRIPALHRHILYSPNPSLAFNGSAMSHTPFTIADITSAWTALAWTGEIAYPESVKERLRSEQERLHDGTMPGAAAKDATTAWTSGPSDGLTYNVFGGYEQEYAAGIRADIVKARPELHRVLPEWDDERTRQREAMYALKYQSLEWARNKREAEARAKQEAGTTA</sequence>
<evidence type="ECO:0000256" key="4">
    <source>
        <dbReference type="ARBA" id="ARBA00023002"/>
    </source>
</evidence>
<dbReference type="GO" id="GO:0050661">
    <property type="term" value="F:NADP binding"/>
    <property type="evidence" value="ECO:0007669"/>
    <property type="project" value="InterPro"/>
</dbReference>
<dbReference type="FunCoup" id="D8QJE0">
    <property type="interactions" value="24"/>
</dbReference>
<dbReference type="OMA" id="CKHYRDS"/>
<dbReference type="eggNOG" id="KOG1399">
    <property type="taxonomic scope" value="Eukaryota"/>
</dbReference>
<evidence type="ECO:0008006" key="7">
    <source>
        <dbReference type="Google" id="ProtNLM"/>
    </source>
</evidence>
<keyword evidence="2" id="KW-0285">Flavoprotein</keyword>
<name>D8QJE0_SCHCM</name>
<dbReference type="GO" id="GO:0050660">
    <property type="term" value="F:flavin adenine dinucleotide binding"/>
    <property type="evidence" value="ECO:0007669"/>
    <property type="project" value="InterPro"/>
</dbReference>
<dbReference type="InterPro" id="IPR050346">
    <property type="entry name" value="FMO-like"/>
</dbReference>
<dbReference type="InterPro" id="IPR036188">
    <property type="entry name" value="FAD/NAD-bd_sf"/>
</dbReference>
<dbReference type="EMBL" id="GL377314">
    <property type="protein sequence ID" value="EFI92073.1"/>
    <property type="molecule type" value="Genomic_DNA"/>
</dbReference>
<reference evidence="5 6" key="1">
    <citation type="journal article" date="2010" name="Nat. Biotechnol.">
        <title>Genome sequence of the model mushroom Schizophyllum commune.</title>
        <authorList>
            <person name="Ohm R.A."/>
            <person name="de Jong J.F."/>
            <person name="Lugones L.G."/>
            <person name="Aerts A."/>
            <person name="Kothe E."/>
            <person name="Stajich J.E."/>
            <person name="de Vries R.P."/>
            <person name="Record E."/>
            <person name="Levasseur A."/>
            <person name="Baker S.E."/>
            <person name="Bartholomew K.A."/>
            <person name="Coutinho P.M."/>
            <person name="Erdmann S."/>
            <person name="Fowler T.J."/>
            <person name="Gathman A.C."/>
            <person name="Lombard V."/>
            <person name="Henrissat B."/>
            <person name="Knabe N."/>
            <person name="Kuees U."/>
            <person name="Lilly W.W."/>
            <person name="Lindquist E."/>
            <person name="Lucas S."/>
            <person name="Magnuson J.K."/>
            <person name="Piumi F."/>
            <person name="Raudaskoski M."/>
            <person name="Salamov A."/>
            <person name="Schmutz J."/>
            <person name="Schwarze F.W.M.R."/>
            <person name="vanKuyk P.A."/>
            <person name="Horton J.S."/>
            <person name="Grigoriev I.V."/>
            <person name="Woesten H.A.B."/>
        </authorList>
    </citation>
    <scope>NUCLEOTIDE SEQUENCE [LARGE SCALE GENOMIC DNA]</scope>
    <source>
        <strain evidence="6">H4-8 / FGSC 9210</strain>
    </source>
</reference>
<dbReference type="Proteomes" id="UP000007431">
    <property type="component" value="Unassembled WGS sequence"/>
</dbReference>
<dbReference type="RefSeq" id="XP_003026976.1">
    <property type="nucleotide sequence ID" value="XM_003026930.1"/>
</dbReference>
<dbReference type="KEGG" id="scm:SCHCO_02591516"/>
<dbReference type="Gene3D" id="3.50.50.60">
    <property type="entry name" value="FAD/NAD(P)-binding domain"/>
    <property type="match status" value="2"/>
</dbReference>
<dbReference type="InterPro" id="IPR020946">
    <property type="entry name" value="Flavin_mOase-like"/>
</dbReference>
<keyword evidence="4" id="KW-0560">Oxidoreductase</keyword>
<evidence type="ECO:0000256" key="1">
    <source>
        <dbReference type="ARBA" id="ARBA00009183"/>
    </source>
</evidence>
<keyword evidence="6" id="KW-1185">Reference proteome</keyword>
<evidence type="ECO:0000256" key="2">
    <source>
        <dbReference type="ARBA" id="ARBA00022630"/>
    </source>
</evidence>
<proteinExistence type="inferred from homology"/>
<dbReference type="OrthoDB" id="66881at2759"/>
<dbReference type="InParanoid" id="D8QJE0"/>
<dbReference type="GO" id="GO:0004499">
    <property type="term" value="F:N,N-dimethylaniline monooxygenase activity"/>
    <property type="evidence" value="ECO:0007669"/>
    <property type="project" value="InterPro"/>
</dbReference>
<keyword evidence="3" id="KW-0274">FAD</keyword>
<protein>
    <recommendedName>
        <fullName evidence="7">FAD/NAD(P)-binding domain-containing protein</fullName>
    </recommendedName>
</protein>
<dbReference type="SUPFAM" id="SSF51905">
    <property type="entry name" value="FAD/NAD(P)-binding domain"/>
    <property type="match status" value="1"/>
</dbReference>
<evidence type="ECO:0000313" key="6">
    <source>
        <dbReference type="Proteomes" id="UP000007431"/>
    </source>
</evidence>
<dbReference type="AlphaFoldDB" id="D8QJE0"/>
<gene>
    <name evidence="5" type="ORF">SCHCODRAFT_61663</name>
</gene>
<dbReference type="GeneID" id="9593315"/>
<dbReference type="PANTHER" id="PTHR23023">
    <property type="entry name" value="DIMETHYLANILINE MONOOXYGENASE"/>
    <property type="match status" value="1"/>
</dbReference>
<dbReference type="HOGENOM" id="CLU_006909_6_0_1"/>
<comment type="similarity">
    <text evidence="1">Belongs to the FMO family.</text>
</comment>